<dbReference type="Pfam" id="PF00497">
    <property type="entry name" value="SBP_bac_3"/>
    <property type="match status" value="1"/>
</dbReference>
<comment type="caution">
    <text evidence="3">The sequence shown here is derived from an EMBL/GenBank/DDBJ whole genome shotgun (WGS) entry which is preliminary data.</text>
</comment>
<dbReference type="AlphaFoldDB" id="A0A0F9UUQ0"/>
<evidence type="ECO:0000313" key="3">
    <source>
        <dbReference type="EMBL" id="KKN95449.1"/>
    </source>
</evidence>
<evidence type="ECO:0000256" key="1">
    <source>
        <dbReference type="ARBA" id="ARBA00022729"/>
    </source>
</evidence>
<gene>
    <name evidence="3" type="ORF">LCGC14_0176910</name>
</gene>
<reference evidence="3" key="1">
    <citation type="journal article" date="2015" name="Nature">
        <title>Complex archaea that bridge the gap between prokaryotes and eukaryotes.</title>
        <authorList>
            <person name="Spang A."/>
            <person name="Saw J.H."/>
            <person name="Jorgensen S.L."/>
            <person name="Zaremba-Niedzwiedzka K."/>
            <person name="Martijn J."/>
            <person name="Lind A.E."/>
            <person name="van Eijk R."/>
            <person name="Schleper C."/>
            <person name="Guy L."/>
            <person name="Ettema T.J."/>
        </authorList>
    </citation>
    <scope>NUCLEOTIDE SEQUENCE</scope>
</reference>
<dbReference type="PANTHER" id="PTHR35936">
    <property type="entry name" value="MEMBRANE-BOUND LYTIC MUREIN TRANSGLYCOSYLASE F"/>
    <property type="match status" value="1"/>
</dbReference>
<proteinExistence type="predicted"/>
<dbReference type="SUPFAM" id="SSF53850">
    <property type="entry name" value="Periplasmic binding protein-like II"/>
    <property type="match status" value="1"/>
</dbReference>
<dbReference type="InterPro" id="IPR001638">
    <property type="entry name" value="Solute-binding_3/MltF_N"/>
</dbReference>
<dbReference type="EMBL" id="LAZR01000070">
    <property type="protein sequence ID" value="KKN95449.1"/>
    <property type="molecule type" value="Genomic_DNA"/>
</dbReference>
<dbReference type="PANTHER" id="PTHR35936:SF6">
    <property type="entry name" value="AMINO ACID ABC TRANSPORTER SUBSTRATE-BINDING PAAT FAMILY PROTEIN"/>
    <property type="match status" value="1"/>
</dbReference>
<sequence>MLPLSSQGEPLLWGYSPSDPAPYVVIQANDLQESLTREIGEAVAAATGRQVSFVATPNNRIQESLAKSRIDIICNTLPEWLNAPDQLLWTPSLYDDADVVITRQGETPPNSLDDLKDAIVGTTLGYYYSPAVTQAFSQQIMIRHDVRDLPTRLKMLERGRLDAAIDLRRAVKQLLPNEQSSFHISSWEVQTFALRCAIARPAEANSQKLAKSIERMIDQGQIRKIVQHFD</sequence>
<keyword evidence="1" id="KW-0732">Signal</keyword>
<protein>
    <recommendedName>
        <fullName evidence="2">Solute-binding protein family 3/N-terminal domain-containing protein</fullName>
    </recommendedName>
</protein>
<name>A0A0F9UUQ0_9ZZZZ</name>
<evidence type="ECO:0000259" key="2">
    <source>
        <dbReference type="Pfam" id="PF00497"/>
    </source>
</evidence>
<dbReference type="Gene3D" id="3.40.190.10">
    <property type="entry name" value="Periplasmic binding protein-like II"/>
    <property type="match status" value="2"/>
</dbReference>
<accession>A0A0F9UUQ0</accession>
<feature type="domain" description="Solute-binding protein family 3/N-terminal" evidence="2">
    <location>
        <begin position="26"/>
        <end position="228"/>
    </location>
</feature>
<organism evidence="3">
    <name type="scientific">marine sediment metagenome</name>
    <dbReference type="NCBI Taxonomy" id="412755"/>
    <lineage>
        <taxon>unclassified sequences</taxon>
        <taxon>metagenomes</taxon>
        <taxon>ecological metagenomes</taxon>
    </lineage>
</organism>